<sequence>MIVADTNTIAYLYLPTEQTDNVVSLLHKDPHWVAPLLWRSEFRNVLAVYVRKSIIDLDTAIAMQAQAERQLADNEYTVNSMDVLALAEESGCSAYDCEFVSLAKSLNLKLITGDKKLVRSFPGIAMTAGDYLNLQV</sequence>
<dbReference type="Pfam" id="PF01850">
    <property type="entry name" value="PIN"/>
    <property type="match status" value="1"/>
</dbReference>
<comment type="caution">
    <text evidence="3">The sequence shown here is derived from an EMBL/GenBank/DDBJ whole genome shotgun (WGS) entry which is preliminary data.</text>
</comment>
<dbReference type="EMBL" id="SRMF01000004">
    <property type="protein sequence ID" value="TGG92856.1"/>
    <property type="molecule type" value="Genomic_DNA"/>
</dbReference>
<evidence type="ECO:0000259" key="2">
    <source>
        <dbReference type="Pfam" id="PF01850"/>
    </source>
</evidence>
<accession>A0A4Z0WEV8</accession>
<dbReference type="InterPro" id="IPR029060">
    <property type="entry name" value="PIN-like_dom_sf"/>
</dbReference>
<protein>
    <submittedName>
        <fullName evidence="3">PIN domain-containing protein</fullName>
    </submittedName>
</protein>
<dbReference type="CDD" id="cd09873">
    <property type="entry name" value="PIN_Pae0151-like"/>
    <property type="match status" value="1"/>
</dbReference>
<dbReference type="Proteomes" id="UP000297475">
    <property type="component" value="Unassembled WGS sequence"/>
</dbReference>
<dbReference type="Gene3D" id="3.40.50.1010">
    <property type="entry name" value="5'-nuclease"/>
    <property type="match status" value="1"/>
</dbReference>
<dbReference type="InterPro" id="IPR002716">
    <property type="entry name" value="PIN_dom"/>
</dbReference>
<dbReference type="AlphaFoldDB" id="A0A4Z0WEV8"/>
<reference evidence="3 4" key="1">
    <citation type="submission" date="2019-04" db="EMBL/GenBank/DDBJ databases">
        <title>Natronospirillum operosus gen. nov., sp. nov., a haloalkaliphilic satellite isolated from decaying biomass of laboratory culture of cyanobacterium Geitlerinema sp. and proposal of Natronospirillaceae fam. nov. and Saccharospirillaceae fam. nov.</title>
        <authorList>
            <person name="Kevbrin V."/>
            <person name="Boltyanskaya Y."/>
            <person name="Koziaeva V."/>
            <person name="Grouzdev D.S."/>
            <person name="Park M."/>
            <person name="Cho J."/>
        </authorList>
    </citation>
    <scope>NUCLEOTIDE SEQUENCE [LARGE SCALE GENOMIC DNA]</scope>
    <source>
        <strain evidence="3 4">G-116</strain>
    </source>
</reference>
<proteinExistence type="predicted"/>
<dbReference type="RefSeq" id="WP_135483528.1">
    <property type="nucleotide sequence ID" value="NZ_SRMF01000004.1"/>
</dbReference>
<dbReference type="PANTHER" id="PTHR35901:SF1">
    <property type="entry name" value="EXONUCLEASE VAPC9"/>
    <property type="match status" value="1"/>
</dbReference>
<name>A0A4Z0WEV8_9GAMM</name>
<evidence type="ECO:0000256" key="1">
    <source>
        <dbReference type="ARBA" id="ARBA00022842"/>
    </source>
</evidence>
<evidence type="ECO:0000313" key="3">
    <source>
        <dbReference type="EMBL" id="TGG92856.1"/>
    </source>
</evidence>
<organism evidence="3 4">
    <name type="scientific">Natronospirillum operosum</name>
    <dbReference type="NCBI Taxonomy" id="2759953"/>
    <lineage>
        <taxon>Bacteria</taxon>
        <taxon>Pseudomonadati</taxon>
        <taxon>Pseudomonadota</taxon>
        <taxon>Gammaproteobacteria</taxon>
        <taxon>Oceanospirillales</taxon>
        <taxon>Natronospirillaceae</taxon>
        <taxon>Natronospirillum</taxon>
    </lineage>
</organism>
<feature type="domain" description="PIN" evidence="2">
    <location>
        <begin position="2"/>
        <end position="118"/>
    </location>
</feature>
<gene>
    <name evidence="3" type="ORF">E4656_12065</name>
</gene>
<dbReference type="OrthoDB" id="1494007at2"/>
<dbReference type="InterPro" id="IPR051619">
    <property type="entry name" value="TypeII_TA_RNase_PINc/VapC"/>
</dbReference>
<dbReference type="SUPFAM" id="SSF88723">
    <property type="entry name" value="PIN domain-like"/>
    <property type="match status" value="1"/>
</dbReference>
<keyword evidence="4" id="KW-1185">Reference proteome</keyword>
<dbReference type="InterPro" id="IPR044153">
    <property type="entry name" value="PIN_Pae0151-like"/>
</dbReference>
<keyword evidence="1" id="KW-0460">Magnesium</keyword>
<dbReference type="PANTHER" id="PTHR35901">
    <property type="entry name" value="RIBONUCLEASE VAPC3"/>
    <property type="match status" value="1"/>
</dbReference>
<evidence type="ECO:0000313" key="4">
    <source>
        <dbReference type="Proteomes" id="UP000297475"/>
    </source>
</evidence>